<dbReference type="PANTHER" id="PTHR43397">
    <property type="entry name" value="ERGOTHIONEINE BIOSYNTHESIS PROTEIN 1"/>
    <property type="match status" value="1"/>
</dbReference>
<proteinExistence type="predicted"/>
<keyword evidence="5" id="KW-1185">Reference proteome</keyword>
<dbReference type="Proteomes" id="UP000887222">
    <property type="component" value="Unassembled WGS sequence"/>
</dbReference>
<dbReference type="NCBIfam" id="TIGR03438">
    <property type="entry name" value="egtD_ergothio"/>
    <property type="match status" value="1"/>
</dbReference>
<comment type="caution">
    <text evidence="4">The sequence shown here is derived from an EMBL/GenBank/DDBJ whole genome shotgun (WGS) entry which is preliminary data.</text>
</comment>
<sequence length="356" mass="39569">MAHYDSQKSDSSVVGPLLAAKQPLLTEPMSMTLIAERPTAGFLQLYQKDDDALRTELSEGLLAPQAATSPKFLYDALGSKLFEAICELPEYYPTRTEAAIFDTHLSDIVESAGQGGVLIDLGAGNCAKAARLFPVLRPRDYVPVDISVDFLRGAVEGLRQRFPRIRMTGLGMDFSRSLALPAFVPEDGRLFFYPGSSIGNFAPEQALSLLTAMRTACGDDGGLLIGVDLAKDARLLNAAYDDALGVTASFNLNLLRHLNGLLGADFDVRDWRHRAFWNPAQGRVEMHLEARRHVVVRWQGGQRHFREGERIHTENSYKYTRQGFLQLLERAGFPAARTWTDEREWFLVCHARAARG</sequence>
<evidence type="ECO:0000256" key="1">
    <source>
        <dbReference type="ARBA" id="ARBA00022603"/>
    </source>
</evidence>
<keyword evidence="1" id="KW-0489">Methyltransferase</keyword>
<dbReference type="InterPro" id="IPR019257">
    <property type="entry name" value="MeTrfase_dom"/>
</dbReference>
<accession>A0ABQ4Q8Y0</accession>
<name>A0ABQ4Q8Y0_9BURK</name>
<dbReference type="InterPro" id="IPR035094">
    <property type="entry name" value="EgtD"/>
</dbReference>
<evidence type="ECO:0000313" key="5">
    <source>
        <dbReference type="Proteomes" id="UP000887222"/>
    </source>
</evidence>
<dbReference type="InterPro" id="IPR051128">
    <property type="entry name" value="EgtD_Methyltrsf_superfamily"/>
</dbReference>
<evidence type="ECO:0000256" key="2">
    <source>
        <dbReference type="ARBA" id="ARBA00022679"/>
    </source>
</evidence>
<evidence type="ECO:0000259" key="3">
    <source>
        <dbReference type="Pfam" id="PF10017"/>
    </source>
</evidence>
<dbReference type="PIRSF" id="PIRSF018005">
    <property type="entry name" value="UCP018005"/>
    <property type="match status" value="1"/>
</dbReference>
<organism evidence="4 5">
    <name type="scientific">Noviherbaspirillum aridicola</name>
    <dbReference type="NCBI Taxonomy" id="2849687"/>
    <lineage>
        <taxon>Bacteria</taxon>
        <taxon>Pseudomonadati</taxon>
        <taxon>Pseudomonadota</taxon>
        <taxon>Betaproteobacteria</taxon>
        <taxon>Burkholderiales</taxon>
        <taxon>Oxalobacteraceae</taxon>
        <taxon>Noviherbaspirillum</taxon>
    </lineage>
</organism>
<reference evidence="4 5" key="1">
    <citation type="journal article" date="2022" name="Int. J. Syst. Evol. Microbiol.">
        <title>Noviherbaspirillum aridicola sp. nov., isolated from an arid soil in Pakistan.</title>
        <authorList>
            <person name="Khan I.U."/>
            <person name="Saqib M."/>
            <person name="Amin A."/>
            <person name="Hussain F."/>
            <person name="Li L."/>
            <person name="Liu Y.H."/>
            <person name="Fang B.Z."/>
            <person name="Ahmed I."/>
            <person name="Li W.J."/>
        </authorList>
    </citation>
    <scope>NUCLEOTIDE SEQUENCE [LARGE SCALE GENOMIC DNA]</scope>
    <source>
        <strain evidence="4 5">NCCP-691</strain>
    </source>
</reference>
<protein>
    <submittedName>
        <fullName evidence="4">Dimethylhistidine N-methyltransferase</fullName>
    </submittedName>
</protein>
<dbReference type="InterPro" id="IPR029063">
    <property type="entry name" value="SAM-dependent_MTases_sf"/>
</dbReference>
<gene>
    <name evidence="4" type="ORF">NCCP691_36220</name>
</gene>
<dbReference type="PANTHER" id="PTHR43397:SF1">
    <property type="entry name" value="ERGOTHIONEINE BIOSYNTHESIS PROTEIN 1"/>
    <property type="match status" value="1"/>
</dbReference>
<dbReference type="InterPro" id="IPR017804">
    <property type="entry name" value="MeTrfase_EgtD-like"/>
</dbReference>
<dbReference type="EMBL" id="BPMK01000018">
    <property type="protein sequence ID" value="GIZ53608.1"/>
    <property type="molecule type" value="Genomic_DNA"/>
</dbReference>
<dbReference type="Pfam" id="PF10017">
    <property type="entry name" value="Methyltransf_33"/>
    <property type="match status" value="1"/>
</dbReference>
<dbReference type="Gene3D" id="3.40.50.150">
    <property type="entry name" value="Vaccinia Virus protein VP39"/>
    <property type="match status" value="1"/>
</dbReference>
<feature type="domain" description="Histidine-specific methyltransferase SAM-dependent" evidence="3">
    <location>
        <begin position="54"/>
        <end position="352"/>
    </location>
</feature>
<evidence type="ECO:0000313" key="4">
    <source>
        <dbReference type="EMBL" id="GIZ53608.1"/>
    </source>
</evidence>
<dbReference type="SUPFAM" id="SSF53335">
    <property type="entry name" value="S-adenosyl-L-methionine-dependent methyltransferases"/>
    <property type="match status" value="1"/>
</dbReference>
<keyword evidence="2" id="KW-0808">Transferase</keyword>